<feature type="transmembrane region" description="Helical" evidence="5">
    <location>
        <begin position="226"/>
        <end position="246"/>
    </location>
</feature>
<keyword evidence="2 5" id="KW-0812">Transmembrane</keyword>
<dbReference type="PANTHER" id="PTHR31465">
    <property type="entry name" value="PROTEIN RTA1-RELATED"/>
    <property type="match status" value="1"/>
</dbReference>
<proteinExistence type="predicted"/>
<evidence type="ECO:0000313" key="6">
    <source>
        <dbReference type="EMBL" id="PMD41357.1"/>
    </source>
</evidence>
<feature type="transmembrane region" description="Helical" evidence="5">
    <location>
        <begin position="73"/>
        <end position="94"/>
    </location>
</feature>
<evidence type="ECO:0000256" key="2">
    <source>
        <dbReference type="ARBA" id="ARBA00022692"/>
    </source>
</evidence>
<dbReference type="AlphaFoldDB" id="A0A2J6RS69"/>
<evidence type="ECO:0000313" key="7">
    <source>
        <dbReference type="Proteomes" id="UP000235786"/>
    </source>
</evidence>
<organism evidence="6 7">
    <name type="scientific">Hyaloscypha variabilis (strain UAMH 11265 / GT02V1 / F)</name>
    <name type="common">Meliniomyces variabilis</name>
    <dbReference type="NCBI Taxonomy" id="1149755"/>
    <lineage>
        <taxon>Eukaryota</taxon>
        <taxon>Fungi</taxon>
        <taxon>Dikarya</taxon>
        <taxon>Ascomycota</taxon>
        <taxon>Pezizomycotina</taxon>
        <taxon>Leotiomycetes</taxon>
        <taxon>Helotiales</taxon>
        <taxon>Hyaloscyphaceae</taxon>
        <taxon>Hyaloscypha</taxon>
        <taxon>Hyaloscypha variabilis</taxon>
    </lineage>
</organism>
<gene>
    <name evidence="6" type="ORF">L207DRAFT_386968</name>
</gene>
<feature type="non-terminal residue" evidence="6">
    <location>
        <position position="1"/>
    </location>
</feature>
<accession>A0A2J6RS69</accession>
<keyword evidence="7" id="KW-1185">Reference proteome</keyword>
<comment type="subcellular location">
    <subcellularLocation>
        <location evidence="1">Membrane</location>
        <topology evidence="1">Multi-pass membrane protein</topology>
    </subcellularLocation>
</comment>
<dbReference type="GO" id="GO:0016020">
    <property type="term" value="C:membrane"/>
    <property type="evidence" value="ECO:0007669"/>
    <property type="project" value="UniProtKB-SubCell"/>
</dbReference>
<evidence type="ECO:0000256" key="1">
    <source>
        <dbReference type="ARBA" id="ARBA00004141"/>
    </source>
</evidence>
<feature type="non-terminal residue" evidence="6">
    <location>
        <position position="261"/>
    </location>
</feature>
<dbReference type="InterPro" id="IPR007568">
    <property type="entry name" value="RTA1"/>
</dbReference>
<evidence type="ECO:0000256" key="5">
    <source>
        <dbReference type="SAM" id="Phobius"/>
    </source>
</evidence>
<dbReference type="Proteomes" id="UP000235786">
    <property type="component" value="Unassembled WGS sequence"/>
</dbReference>
<sequence>NDPQNQWIFCPSIPGAIAGLALFSIITLAHFVQAFMYRKRFCWVICMATSWEIASFVFRVLGARDPRNELYNTGSQILVILAPLWVNAFAYMVMGRMVYYWLPSKSVWNIKARKLTKIFVWFDVFTFLVQLGGGGMLSSDDASSVSLGMKIYMAGIGIQQACLLLFVILIIRFHRDVRKVGLARPTSWKPQLYTLYVVLTLISIRIIFRLVEFSSGIEGYIPSHEGFFYALEATPMILATGAFAIIHPGRSLTGPESEFTK</sequence>
<feature type="transmembrane region" description="Helical" evidence="5">
    <location>
        <begin position="151"/>
        <end position="171"/>
    </location>
</feature>
<feature type="transmembrane region" description="Helical" evidence="5">
    <location>
        <begin position="115"/>
        <end position="131"/>
    </location>
</feature>
<feature type="transmembrane region" description="Helical" evidence="5">
    <location>
        <begin position="192"/>
        <end position="211"/>
    </location>
</feature>
<dbReference type="STRING" id="1149755.A0A2J6RS69"/>
<evidence type="ECO:0000256" key="3">
    <source>
        <dbReference type="ARBA" id="ARBA00022989"/>
    </source>
</evidence>
<feature type="transmembrane region" description="Helical" evidence="5">
    <location>
        <begin position="41"/>
        <end position="61"/>
    </location>
</feature>
<keyword evidence="3 5" id="KW-1133">Transmembrane helix</keyword>
<reference evidence="6 7" key="1">
    <citation type="submission" date="2016-04" db="EMBL/GenBank/DDBJ databases">
        <title>A degradative enzymes factory behind the ericoid mycorrhizal symbiosis.</title>
        <authorList>
            <consortium name="DOE Joint Genome Institute"/>
            <person name="Martino E."/>
            <person name="Morin E."/>
            <person name="Grelet G."/>
            <person name="Kuo A."/>
            <person name="Kohler A."/>
            <person name="Daghino S."/>
            <person name="Barry K."/>
            <person name="Choi C."/>
            <person name="Cichocki N."/>
            <person name="Clum A."/>
            <person name="Copeland A."/>
            <person name="Hainaut M."/>
            <person name="Haridas S."/>
            <person name="Labutti K."/>
            <person name="Lindquist E."/>
            <person name="Lipzen A."/>
            <person name="Khouja H.-R."/>
            <person name="Murat C."/>
            <person name="Ohm R."/>
            <person name="Olson A."/>
            <person name="Spatafora J."/>
            <person name="Veneault-Fourrey C."/>
            <person name="Henrissat B."/>
            <person name="Grigoriev I."/>
            <person name="Martin F."/>
            <person name="Perotto S."/>
        </authorList>
    </citation>
    <scope>NUCLEOTIDE SEQUENCE [LARGE SCALE GENOMIC DNA]</scope>
    <source>
        <strain evidence="6 7">F</strain>
    </source>
</reference>
<dbReference type="Pfam" id="PF04479">
    <property type="entry name" value="RTA1"/>
    <property type="match status" value="1"/>
</dbReference>
<protein>
    <submittedName>
        <fullName evidence="6">RTA1 domain-containing protein</fullName>
    </submittedName>
</protein>
<evidence type="ECO:0000256" key="4">
    <source>
        <dbReference type="ARBA" id="ARBA00023136"/>
    </source>
</evidence>
<dbReference type="PANTHER" id="PTHR31465:SF15">
    <property type="entry name" value="LIPID TRANSPORTER ATNI-RELATED"/>
    <property type="match status" value="1"/>
</dbReference>
<feature type="transmembrane region" description="Helical" evidence="5">
    <location>
        <begin position="6"/>
        <end position="29"/>
    </location>
</feature>
<keyword evidence="4 5" id="KW-0472">Membrane</keyword>
<dbReference type="OrthoDB" id="5384040at2759"/>
<dbReference type="EMBL" id="KZ613944">
    <property type="protein sequence ID" value="PMD41357.1"/>
    <property type="molecule type" value="Genomic_DNA"/>
</dbReference>
<name>A0A2J6RS69_HYAVF</name>